<dbReference type="Proteomes" id="UP001500683">
    <property type="component" value="Unassembled WGS sequence"/>
</dbReference>
<dbReference type="InterPro" id="IPR001466">
    <property type="entry name" value="Beta-lactam-related"/>
</dbReference>
<sequence>MMRRIAQCAGGIGLAALVATAVALPASGAPRYSREQLQRDVDAIRDTGTTGVLAQVVHKEGSVRARSGVADLDTRRPVPWDGYYRVGSNTKTFVATVMLQLAAERKVGLDDTVERWLPGLVQGNGNDGSKITVRHLLRQTSGLYDYSYYLPQDQDHTPEGYRKVRFRSYRPEELVRMAMRHAPEFTPGERWSYSNTNYIVAGMIIEKATGNPWEHEVHERIIAPLGLEHTYSPGSSAYVPQPRATFYERFTPGGPLVDVSIMSDGYADGGLISTTDDMNRFLRALLGGRLLPAAQLEQMKQTVPATAWQTLYKDAGYGLGLAKRRTSCGTWAWFHGGSMFGVSSVNSVSADGGTSVEIMLATQPGEEKAKLAQLTAANELTDRALCGNR</sequence>
<feature type="domain" description="Beta-lactamase-related" evidence="1">
    <location>
        <begin position="42"/>
        <end position="370"/>
    </location>
</feature>
<dbReference type="Gene3D" id="3.40.710.10">
    <property type="entry name" value="DD-peptidase/beta-lactamase superfamily"/>
    <property type="match status" value="1"/>
</dbReference>
<gene>
    <name evidence="2" type="ORF">GCM10022214_24430</name>
</gene>
<name>A0ABP7VK61_9ACTN</name>
<dbReference type="PANTHER" id="PTHR46825:SF7">
    <property type="entry name" value="D-ALANYL-D-ALANINE CARBOXYPEPTIDASE"/>
    <property type="match status" value="1"/>
</dbReference>
<dbReference type="InterPro" id="IPR012338">
    <property type="entry name" value="Beta-lactam/transpept-like"/>
</dbReference>
<evidence type="ECO:0000259" key="1">
    <source>
        <dbReference type="Pfam" id="PF00144"/>
    </source>
</evidence>
<organism evidence="2 3">
    <name type="scientific">Actinomadura miaoliensis</name>
    <dbReference type="NCBI Taxonomy" id="430685"/>
    <lineage>
        <taxon>Bacteria</taxon>
        <taxon>Bacillati</taxon>
        <taxon>Actinomycetota</taxon>
        <taxon>Actinomycetes</taxon>
        <taxon>Streptosporangiales</taxon>
        <taxon>Thermomonosporaceae</taxon>
        <taxon>Actinomadura</taxon>
    </lineage>
</organism>
<dbReference type="InterPro" id="IPR050491">
    <property type="entry name" value="AmpC-like"/>
</dbReference>
<dbReference type="Pfam" id="PF00144">
    <property type="entry name" value="Beta-lactamase"/>
    <property type="match status" value="1"/>
</dbReference>
<evidence type="ECO:0000313" key="2">
    <source>
        <dbReference type="EMBL" id="GAA4068574.1"/>
    </source>
</evidence>
<evidence type="ECO:0000313" key="3">
    <source>
        <dbReference type="Proteomes" id="UP001500683"/>
    </source>
</evidence>
<accession>A0ABP7VK61</accession>
<keyword evidence="2" id="KW-0378">Hydrolase</keyword>
<dbReference type="GO" id="GO:0016787">
    <property type="term" value="F:hydrolase activity"/>
    <property type="evidence" value="ECO:0007669"/>
    <property type="project" value="UniProtKB-KW"/>
</dbReference>
<dbReference type="SUPFAM" id="SSF56601">
    <property type="entry name" value="beta-lactamase/transpeptidase-like"/>
    <property type="match status" value="1"/>
</dbReference>
<dbReference type="PANTHER" id="PTHR46825">
    <property type="entry name" value="D-ALANYL-D-ALANINE-CARBOXYPEPTIDASE/ENDOPEPTIDASE AMPH"/>
    <property type="match status" value="1"/>
</dbReference>
<keyword evidence="3" id="KW-1185">Reference proteome</keyword>
<proteinExistence type="predicted"/>
<dbReference type="EMBL" id="BAAAZG010000014">
    <property type="protein sequence ID" value="GAA4068574.1"/>
    <property type="molecule type" value="Genomic_DNA"/>
</dbReference>
<comment type="caution">
    <text evidence="2">The sequence shown here is derived from an EMBL/GenBank/DDBJ whole genome shotgun (WGS) entry which is preliminary data.</text>
</comment>
<protein>
    <submittedName>
        <fullName evidence="2">Serine hydrolase domain-containing protein</fullName>
    </submittedName>
</protein>
<reference evidence="3" key="1">
    <citation type="journal article" date="2019" name="Int. J. Syst. Evol. Microbiol.">
        <title>The Global Catalogue of Microorganisms (GCM) 10K type strain sequencing project: providing services to taxonomists for standard genome sequencing and annotation.</title>
        <authorList>
            <consortium name="The Broad Institute Genomics Platform"/>
            <consortium name="The Broad Institute Genome Sequencing Center for Infectious Disease"/>
            <person name="Wu L."/>
            <person name="Ma J."/>
        </authorList>
    </citation>
    <scope>NUCLEOTIDE SEQUENCE [LARGE SCALE GENOMIC DNA]</scope>
    <source>
        <strain evidence="3">JCM 16702</strain>
    </source>
</reference>